<dbReference type="InterPro" id="IPR036514">
    <property type="entry name" value="SGNH_hydro_sf"/>
</dbReference>
<evidence type="ECO:0000313" key="1">
    <source>
        <dbReference type="Ensembl" id="ENSCSAVP00000019773.1"/>
    </source>
</evidence>
<protein>
    <recommendedName>
        <fullName evidence="3">Sialate O-acetylesterase domain-containing protein</fullName>
    </recommendedName>
</protein>
<evidence type="ECO:0008006" key="3">
    <source>
        <dbReference type="Google" id="ProtNLM"/>
    </source>
</evidence>
<dbReference type="SUPFAM" id="SSF52266">
    <property type="entry name" value="SGNH hydrolase"/>
    <property type="match status" value="1"/>
</dbReference>
<keyword evidence="2" id="KW-1185">Reference proteome</keyword>
<accession>H2ZQA7</accession>
<dbReference type="InterPro" id="IPR039329">
    <property type="entry name" value="SIAE"/>
</dbReference>
<dbReference type="GO" id="GO:0005975">
    <property type="term" value="P:carbohydrate metabolic process"/>
    <property type="evidence" value="ECO:0007669"/>
    <property type="project" value="TreeGrafter"/>
</dbReference>
<dbReference type="Gene3D" id="3.40.50.1110">
    <property type="entry name" value="SGNH hydrolase"/>
    <property type="match status" value="1"/>
</dbReference>
<dbReference type="Proteomes" id="UP000007875">
    <property type="component" value="Unassembled WGS sequence"/>
</dbReference>
<reference evidence="1" key="3">
    <citation type="submission" date="2025-09" db="UniProtKB">
        <authorList>
            <consortium name="Ensembl"/>
        </authorList>
    </citation>
    <scope>IDENTIFICATION</scope>
</reference>
<organism evidence="1 2">
    <name type="scientific">Ciona savignyi</name>
    <name type="common">Pacific transparent sea squirt</name>
    <dbReference type="NCBI Taxonomy" id="51511"/>
    <lineage>
        <taxon>Eukaryota</taxon>
        <taxon>Metazoa</taxon>
        <taxon>Chordata</taxon>
        <taxon>Tunicata</taxon>
        <taxon>Ascidiacea</taxon>
        <taxon>Phlebobranchia</taxon>
        <taxon>Cionidae</taxon>
        <taxon>Ciona</taxon>
    </lineage>
</organism>
<dbReference type="OMA" id="PCEFKAC"/>
<dbReference type="PANTHER" id="PTHR22901:SF0">
    <property type="entry name" value="SIALATE O-ACETYLESTERASE"/>
    <property type="match status" value="1"/>
</dbReference>
<dbReference type="PANTHER" id="PTHR22901">
    <property type="entry name" value="SIALATE O-ACETYLESTERASE"/>
    <property type="match status" value="1"/>
</dbReference>
<name>H2ZQA7_CIOSA</name>
<dbReference type="eggNOG" id="ENOG502QUKD">
    <property type="taxonomic scope" value="Eukaryota"/>
</dbReference>
<reference evidence="2" key="1">
    <citation type="submission" date="2003-08" db="EMBL/GenBank/DDBJ databases">
        <authorList>
            <person name="Birren B."/>
            <person name="Nusbaum C."/>
            <person name="Abebe A."/>
            <person name="Abouelleil A."/>
            <person name="Adekoya E."/>
            <person name="Ait-zahra M."/>
            <person name="Allen N."/>
            <person name="Allen T."/>
            <person name="An P."/>
            <person name="Anderson M."/>
            <person name="Anderson S."/>
            <person name="Arachchi H."/>
            <person name="Armbruster J."/>
            <person name="Bachantsang P."/>
            <person name="Baldwin J."/>
            <person name="Barry A."/>
            <person name="Bayul T."/>
            <person name="Blitshsteyn B."/>
            <person name="Bloom T."/>
            <person name="Blye J."/>
            <person name="Boguslavskiy L."/>
            <person name="Borowsky M."/>
            <person name="Boukhgalter B."/>
            <person name="Brunache A."/>
            <person name="Butler J."/>
            <person name="Calixte N."/>
            <person name="Calvo S."/>
            <person name="Camarata J."/>
            <person name="Campo K."/>
            <person name="Chang J."/>
            <person name="Cheshatsang Y."/>
            <person name="Citroen M."/>
            <person name="Collymore A."/>
            <person name="Considine T."/>
            <person name="Cook A."/>
            <person name="Cooke P."/>
            <person name="Corum B."/>
            <person name="Cuomo C."/>
            <person name="David R."/>
            <person name="Dawoe T."/>
            <person name="Degray S."/>
            <person name="Dodge S."/>
            <person name="Dooley K."/>
            <person name="Dorje P."/>
            <person name="Dorjee K."/>
            <person name="Dorris L."/>
            <person name="Duffey N."/>
            <person name="Dupes A."/>
            <person name="Elkins T."/>
            <person name="Engels R."/>
            <person name="Erickson J."/>
            <person name="Farina A."/>
            <person name="Faro S."/>
            <person name="Ferreira P."/>
            <person name="Fischer H."/>
            <person name="Fitzgerald M."/>
            <person name="Foley K."/>
            <person name="Gage D."/>
            <person name="Galagan J."/>
            <person name="Gearin G."/>
            <person name="Gnerre S."/>
            <person name="Gnirke A."/>
            <person name="Goyette A."/>
            <person name="Graham J."/>
            <person name="Grandbois E."/>
            <person name="Gyaltsen K."/>
            <person name="Hafez N."/>
            <person name="Hagopian D."/>
            <person name="Hagos B."/>
            <person name="Hall J."/>
            <person name="Hatcher B."/>
            <person name="Heller A."/>
            <person name="Higgins H."/>
            <person name="Honan T."/>
            <person name="Horn A."/>
            <person name="Houde N."/>
            <person name="Hughes L."/>
            <person name="Hulme W."/>
            <person name="Husby E."/>
            <person name="Iliev I."/>
            <person name="Jaffe D."/>
            <person name="Jones C."/>
            <person name="Kamal M."/>
            <person name="Kamat A."/>
            <person name="Kamvysselis M."/>
            <person name="Karlsson E."/>
            <person name="Kells C."/>
            <person name="Kieu A."/>
            <person name="Kisner P."/>
            <person name="Kodira C."/>
            <person name="Kulbokas E."/>
            <person name="Labutti K."/>
            <person name="Lama D."/>
            <person name="Landers T."/>
            <person name="Leger J."/>
            <person name="Levine S."/>
            <person name="Lewis D."/>
            <person name="Lewis T."/>
            <person name="Lindblad-toh K."/>
            <person name="Liu X."/>
            <person name="Lokyitsang T."/>
            <person name="Lokyitsang Y."/>
            <person name="Lucien O."/>
            <person name="Lui A."/>
            <person name="Ma L.J."/>
            <person name="Mabbitt R."/>
            <person name="Macdonald J."/>
            <person name="Maclean C."/>
            <person name="Major J."/>
            <person name="Manning J."/>
            <person name="Marabella R."/>
            <person name="Maru K."/>
            <person name="Matthews C."/>
            <person name="Mauceli E."/>
            <person name="Mccarthy M."/>
            <person name="Mcdonough S."/>
            <person name="Mcghee T."/>
            <person name="Meldrim J."/>
            <person name="Meneus L."/>
            <person name="Mesirov J."/>
            <person name="Mihalev A."/>
            <person name="Mihova T."/>
            <person name="Mikkelsen T."/>
            <person name="Mlenga V."/>
            <person name="Moru K."/>
            <person name="Mozes J."/>
            <person name="Mulrain L."/>
            <person name="Munson G."/>
            <person name="Naylor J."/>
            <person name="Newes C."/>
            <person name="Nguyen C."/>
            <person name="Nguyen N."/>
            <person name="Nguyen T."/>
            <person name="Nicol R."/>
            <person name="Nielsen C."/>
            <person name="Nizzari M."/>
            <person name="Norbu C."/>
            <person name="Norbu N."/>
            <person name="O'donnell P."/>
            <person name="Okoawo O."/>
            <person name="O'leary S."/>
            <person name="Omotosho B."/>
            <person name="O'neill K."/>
            <person name="Osman S."/>
            <person name="Parker S."/>
            <person name="Perrin D."/>
            <person name="Phunkhang P."/>
            <person name="Piqani B."/>
            <person name="Purcell S."/>
            <person name="Rachupka T."/>
            <person name="Ramasamy U."/>
            <person name="Rameau R."/>
            <person name="Ray V."/>
            <person name="Raymond C."/>
            <person name="Retta R."/>
            <person name="Richardson S."/>
            <person name="Rise C."/>
            <person name="Rodriguez J."/>
            <person name="Rogers J."/>
            <person name="Rogov P."/>
            <person name="Rutman M."/>
            <person name="Schupbach R."/>
            <person name="Seaman C."/>
            <person name="Settipalli S."/>
            <person name="Sharpe T."/>
            <person name="Sheridan J."/>
            <person name="Sherpa N."/>
            <person name="Shi J."/>
            <person name="Smirnov S."/>
            <person name="Smith C."/>
            <person name="Sougnez C."/>
            <person name="Spencer B."/>
            <person name="Stalker J."/>
            <person name="Stange-thomann N."/>
            <person name="Stavropoulos S."/>
            <person name="Stetson K."/>
            <person name="Stone C."/>
            <person name="Stone S."/>
            <person name="Stubbs M."/>
            <person name="Talamas J."/>
            <person name="Tchuinga P."/>
            <person name="Tenzing P."/>
            <person name="Tesfaye S."/>
            <person name="Theodore J."/>
            <person name="Thoulutsang Y."/>
            <person name="Topham K."/>
            <person name="Towey S."/>
            <person name="Tsamla T."/>
            <person name="Tsomo N."/>
            <person name="Vallee D."/>
            <person name="Vassiliev H."/>
            <person name="Venkataraman V."/>
            <person name="Vinson J."/>
            <person name="Vo A."/>
            <person name="Wade C."/>
            <person name="Wang S."/>
            <person name="Wangchuk T."/>
            <person name="Wangdi T."/>
            <person name="Whittaker C."/>
            <person name="Wilkinson J."/>
            <person name="Wu Y."/>
            <person name="Wyman D."/>
            <person name="Yadav S."/>
            <person name="Yang S."/>
            <person name="Yang X."/>
            <person name="Yeager S."/>
            <person name="Yee E."/>
            <person name="Young G."/>
            <person name="Zainoun J."/>
            <person name="Zembeck L."/>
            <person name="Zimmer A."/>
            <person name="Zody M."/>
            <person name="Lander E."/>
        </authorList>
    </citation>
    <scope>NUCLEOTIDE SEQUENCE [LARGE SCALE GENOMIC DNA]</scope>
</reference>
<dbReference type="Ensembl" id="ENSCSAVT00000019986.1">
    <property type="protein sequence ID" value="ENSCSAVP00000019773.1"/>
    <property type="gene ID" value="ENSCSAVG00000011600.1"/>
</dbReference>
<dbReference type="InParanoid" id="H2ZQA7"/>
<evidence type="ECO:0000313" key="2">
    <source>
        <dbReference type="Proteomes" id="UP000007875"/>
    </source>
</evidence>
<sequence>FGFASYYQNNMVLQRAPHKAFIWGYGKLGATVTVLISQDVYAATVRQGAGNKPVWSITLNGYATGGPYHIQAMQDDHGTISLAVISNVMFGDVWICGGQSNMKFTVAMAYNSSHEYALSSKYSNVRIMTIGDDRSSSPKHDFKVLEQSWSIPSKQSLGGNGAHWTYFSSLCWLYGRYLYDFLKVPIGLVSSNWGGTPIETWSSADALQECGLNTFYSVKIAIGENPLDKAQCLLQLADFKLEMRNRTLTKVPRSNSALWNAMIHPMLNMTIKGAIWYQGETNFDYHNAEYACLFPAMIKDWRRNWLEGTGGQTDKDFPFGFVQIGTVTESDRPNDGQYPVIRWRQTANYGYVPNDKMPNTFMAVAMDLTDSESPTGGIHPRDKQTVAERLLLGSMNVAYGRKDINPDGPLPTSAVGTVAGYVTLTYQEDQNLVVSEQHNFMVCCDNRCSMYDPTPSPFWSIAPILSHSSRHVILDARVCLETRHTAKFIRYAWALTPCEYKKCSVYNDREIPGPPFFLEII</sequence>
<dbReference type="GeneTree" id="ENSGT00390000010608"/>
<dbReference type="AlphaFoldDB" id="H2ZQA7"/>
<dbReference type="GO" id="GO:0001681">
    <property type="term" value="F:sialate O-acetylesterase activity"/>
    <property type="evidence" value="ECO:0007669"/>
    <property type="project" value="InterPro"/>
</dbReference>
<proteinExistence type="predicted"/>
<reference evidence="1" key="2">
    <citation type="submission" date="2025-08" db="UniProtKB">
        <authorList>
            <consortium name="Ensembl"/>
        </authorList>
    </citation>
    <scope>IDENTIFICATION</scope>
</reference>